<keyword evidence="6" id="KW-1185">Reference proteome</keyword>
<evidence type="ECO:0000256" key="1">
    <source>
        <dbReference type="ARBA" id="ARBA00001933"/>
    </source>
</evidence>
<organism evidence="5 6">
    <name type="scientific">Pseudarthrobacter polychromogenes</name>
    <dbReference type="NCBI Taxonomy" id="1676"/>
    <lineage>
        <taxon>Bacteria</taxon>
        <taxon>Bacillati</taxon>
        <taxon>Actinomycetota</taxon>
        <taxon>Actinomycetes</taxon>
        <taxon>Micrococcales</taxon>
        <taxon>Micrococcaceae</taxon>
        <taxon>Pseudarthrobacter</taxon>
    </lineage>
</organism>
<dbReference type="PANTHER" id="PTHR11808">
    <property type="entry name" value="TRANS-SULFURATION ENZYME FAMILY MEMBER"/>
    <property type="match status" value="1"/>
</dbReference>
<dbReference type="SUPFAM" id="SSF53383">
    <property type="entry name" value="PLP-dependent transferases"/>
    <property type="match status" value="1"/>
</dbReference>
<dbReference type="CDD" id="cd00614">
    <property type="entry name" value="CGS_like"/>
    <property type="match status" value="1"/>
</dbReference>
<evidence type="ECO:0000256" key="4">
    <source>
        <dbReference type="RuleBase" id="RU362118"/>
    </source>
</evidence>
<dbReference type="Pfam" id="PF01053">
    <property type="entry name" value="Cys_Met_Meta_PP"/>
    <property type="match status" value="1"/>
</dbReference>
<dbReference type="EMBL" id="BMKU01000007">
    <property type="protein sequence ID" value="GGH01154.1"/>
    <property type="molecule type" value="Genomic_DNA"/>
</dbReference>
<keyword evidence="3 4" id="KW-0663">Pyridoxal phosphate</keyword>
<accession>A0ABQ1XR87</accession>
<name>A0ABQ1XR87_9MICC</name>
<evidence type="ECO:0000256" key="2">
    <source>
        <dbReference type="ARBA" id="ARBA00009077"/>
    </source>
</evidence>
<comment type="cofactor">
    <cofactor evidence="1 4">
        <name>pyridoxal 5'-phosphate</name>
        <dbReference type="ChEBI" id="CHEBI:597326"/>
    </cofactor>
</comment>
<comment type="caution">
    <text evidence="5">The sequence shown here is derived from an EMBL/GenBank/DDBJ whole genome shotgun (WGS) entry which is preliminary data.</text>
</comment>
<dbReference type="InterPro" id="IPR015424">
    <property type="entry name" value="PyrdxlP-dep_Trfase"/>
</dbReference>
<evidence type="ECO:0000313" key="6">
    <source>
        <dbReference type="Proteomes" id="UP000596938"/>
    </source>
</evidence>
<dbReference type="PANTHER" id="PTHR11808:SF15">
    <property type="entry name" value="CYSTATHIONINE GAMMA-LYASE"/>
    <property type="match status" value="1"/>
</dbReference>
<evidence type="ECO:0000313" key="5">
    <source>
        <dbReference type="EMBL" id="GGH01154.1"/>
    </source>
</evidence>
<dbReference type="PIRSF" id="PIRSF001434">
    <property type="entry name" value="CGS"/>
    <property type="match status" value="1"/>
</dbReference>
<dbReference type="InterPro" id="IPR015422">
    <property type="entry name" value="PyrdxlP-dep_Trfase_small"/>
</dbReference>
<dbReference type="InterPro" id="IPR000277">
    <property type="entry name" value="Cys/Met-Metab_PyrdxlP-dep_enz"/>
</dbReference>
<proteinExistence type="inferred from homology"/>
<dbReference type="InterPro" id="IPR015421">
    <property type="entry name" value="PyrdxlP-dep_Trfase_major"/>
</dbReference>
<protein>
    <submittedName>
        <fullName evidence="5">Cystathionine gamma-synthase</fullName>
    </submittedName>
</protein>
<dbReference type="Gene3D" id="3.40.640.10">
    <property type="entry name" value="Type I PLP-dependent aspartate aminotransferase-like (Major domain)"/>
    <property type="match status" value="1"/>
</dbReference>
<gene>
    <name evidence="5" type="primary">metB</name>
    <name evidence="5" type="ORF">GCM10011577_26130</name>
</gene>
<dbReference type="Proteomes" id="UP000596938">
    <property type="component" value="Unassembled WGS sequence"/>
</dbReference>
<sequence length="415" mass="43698">MHLRVTAFRGTADGQYAFTMSLSEQQAAALSAETVVVAAGRPPRERDQPVNHPVVLSSTYFGTGALGDGDRGYGRYSNPTWDPFEEALGQLEGSRLPGLLYSSGLAAVSSALSLIPPGGVLVMPEHSYSGTLVMASELAQKEFVELRTVDIADTDAVKAALAPKGPNARAASMLWLESPTNPMLGIADVQAVTAAAHTVGAIVVTDNTFSTPLVQQPLALGSDVVLHSVTKYLAGHSDVVLGALVTSNADIRSALLHNRTIHGGIAGPFEAWLALRGLRTLALRIERSQASAMVLAERLGAHPAIESIRFPGLPADPGHERAKTQMKGFGSIICVQVAPAAGLSGADTADKLVRALQLWLPATSLGGVESLIERRRRHTAEPVSVPENLVRLSVGIENLEDLWADLKRALDSLGG</sequence>
<comment type="similarity">
    <text evidence="2 4">Belongs to the trans-sulfuration enzymes family.</text>
</comment>
<dbReference type="Gene3D" id="3.90.1150.10">
    <property type="entry name" value="Aspartate Aminotransferase, domain 1"/>
    <property type="match status" value="1"/>
</dbReference>
<reference evidence="6" key="1">
    <citation type="journal article" date="2019" name="Int. J. Syst. Evol. Microbiol.">
        <title>The Global Catalogue of Microorganisms (GCM) 10K type strain sequencing project: providing services to taxonomists for standard genome sequencing and annotation.</title>
        <authorList>
            <consortium name="The Broad Institute Genomics Platform"/>
            <consortium name="The Broad Institute Genome Sequencing Center for Infectious Disease"/>
            <person name="Wu L."/>
            <person name="Ma J."/>
        </authorList>
    </citation>
    <scope>NUCLEOTIDE SEQUENCE [LARGE SCALE GENOMIC DNA]</scope>
    <source>
        <strain evidence="6">CGMCC 1.1927</strain>
    </source>
</reference>
<evidence type="ECO:0000256" key="3">
    <source>
        <dbReference type="ARBA" id="ARBA00022898"/>
    </source>
</evidence>